<evidence type="ECO:0000256" key="5">
    <source>
        <dbReference type="ARBA" id="ARBA00023136"/>
    </source>
</evidence>
<dbReference type="GO" id="GO:0008758">
    <property type="term" value="F:UDP-2,3-diacylglucosamine hydrolase activity"/>
    <property type="evidence" value="ECO:0007669"/>
    <property type="project" value="TreeGrafter"/>
</dbReference>
<reference evidence="8 9" key="1">
    <citation type="journal article" date="2016" name="Nat. Commun.">
        <title>Thousands of microbial genomes shed light on interconnected biogeochemical processes in an aquifer system.</title>
        <authorList>
            <person name="Anantharaman K."/>
            <person name="Brown C.T."/>
            <person name="Hug L.A."/>
            <person name="Sharon I."/>
            <person name="Castelle C.J."/>
            <person name="Probst A.J."/>
            <person name="Thomas B.C."/>
            <person name="Singh A."/>
            <person name="Wilkins M.J."/>
            <person name="Karaoz U."/>
            <person name="Brodie E.L."/>
            <person name="Williams K.H."/>
            <person name="Hubbard S.S."/>
            <person name="Banfield J.F."/>
        </authorList>
    </citation>
    <scope>NUCLEOTIDE SEQUENCE [LARGE SCALE GENOMIC DNA]</scope>
    <source>
        <strain evidence="9">RIFCSPLOWO2_12_FULL_64_10</strain>
    </source>
</reference>
<keyword evidence="1" id="KW-1003">Cell membrane</keyword>
<keyword evidence="4" id="KW-0378">Hydrolase</keyword>
<dbReference type="InterPro" id="IPR029052">
    <property type="entry name" value="Metallo-depent_PP-like"/>
</dbReference>
<dbReference type="Proteomes" id="UP000178606">
    <property type="component" value="Unassembled WGS sequence"/>
</dbReference>
<keyword evidence="5" id="KW-0472">Membrane</keyword>
<dbReference type="InterPro" id="IPR043461">
    <property type="entry name" value="LpxH-like"/>
</dbReference>
<dbReference type="CDD" id="cd07398">
    <property type="entry name" value="MPP_YbbF-LpxH"/>
    <property type="match status" value="1"/>
</dbReference>
<evidence type="ECO:0000259" key="7">
    <source>
        <dbReference type="Pfam" id="PF00149"/>
    </source>
</evidence>
<feature type="domain" description="Calcineurin-like phosphoesterase" evidence="7">
    <location>
        <begin position="4"/>
        <end position="203"/>
    </location>
</feature>
<dbReference type="Pfam" id="PF00149">
    <property type="entry name" value="Metallophos"/>
    <property type="match status" value="1"/>
</dbReference>
<dbReference type="GO" id="GO:0009245">
    <property type="term" value="P:lipid A biosynthetic process"/>
    <property type="evidence" value="ECO:0007669"/>
    <property type="project" value="TreeGrafter"/>
</dbReference>
<organism evidence="8 9">
    <name type="scientific">Handelsmanbacteria sp. (strain RIFCSPLOWO2_12_FULL_64_10)</name>
    <dbReference type="NCBI Taxonomy" id="1817868"/>
    <lineage>
        <taxon>Bacteria</taxon>
        <taxon>Candidatus Handelsmaniibacteriota</taxon>
    </lineage>
</organism>
<dbReference type="PANTHER" id="PTHR34990">
    <property type="entry name" value="UDP-2,3-DIACYLGLUCOSAMINE HYDROLASE-RELATED"/>
    <property type="match status" value="1"/>
</dbReference>
<dbReference type="GO" id="GO:0016020">
    <property type="term" value="C:membrane"/>
    <property type="evidence" value="ECO:0007669"/>
    <property type="project" value="GOC"/>
</dbReference>
<keyword evidence="6" id="KW-0464">Manganese</keyword>
<dbReference type="SUPFAM" id="SSF56300">
    <property type="entry name" value="Metallo-dependent phosphatases"/>
    <property type="match status" value="1"/>
</dbReference>
<evidence type="ECO:0000256" key="1">
    <source>
        <dbReference type="ARBA" id="ARBA00022475"/>
    </source>
</evidence>
<evidence type="ECO:0000256" key="2">
    <source>
        <dbReference type="ARBA" id="ARBA00022519"/>
    </source>
</evidence>
<evidence type="ECO:0000256" key="3">
    <source>
        <dbReference type="ARBA" id="ARBA00022723"/>
    </source>
</evidence>
<keyword evidence="2" id="KW-0997">Cell inner membrane</keyword>
<dbReference type="InterPro" id="IPR004843">
    <property type="entry name" value="Calcineurin-like_PHP"/>
</dbReference>
<dbReference type="EMBL" id="MFKF01000360">
    <property type="protein sequence ID" value="OGG45882.1"/>
    <property type="molecule type" value="Genomic_DNA"/>
</dbReference>
<evidence type="ECO:0000313" key="9">
    <source>
        <dbReference type="Proteomes" id="UP000178606"/>
    </source>
</evidence>
<evidence type="ECO:0000256" key="4">
    <source>
        <dbReference type="ARBA" id="ARBA00022801"/>
    </source>
</evidence>
<keyword evidence="3" id="KW-0479">Metal-binding</keyword>
<proteinExistence type="predicted"/>
<dbReference type="GO" id="GO:0046872">
    <property type="term" value="F:metal ion binding"/>
    <property type="evidence" value="ECO:0007669"/>
    <property type="project" value="UniProtKB-KW"/>
</dbReference>
<gene>
    <name evidence="8" type="ORF">A3F84_17155</name>
</gene>
<sequence>MPNRVYFISDVHLGWGGEREDRDRQERLIAFLRAIRGDAEALYVVGDMFDFWFEYRSVVPRAGARVLFELYHTVEAGVPVVCLPGNHDLWLGAFLSREVGITLLPNRSVVHHQGVRICLDHGDDLLGGGLYRLVKKVLRNPTCIALFRLLHPDIGALLARMASNRPTLRGALGGHMVEVYSREARRRFGVEADVVVFGHLHRPTLRRDEEGTFVVLGDWVKHFSYAVMENGEVEVRRWES</sequence>
<evidence type="ECO:0000256" key="6">
    <source>
        <dbReference type="ARBA" id="ARBA00023211"/>
    </source>
</evidence>
<accession>A0A1F6CA32</accession>
<dbReference type="PANTHER" id="PTHR34990:SF1">
    <property type="entry name" value="UDP-2,3-DIACYLGLUCOSAMINE HYDROLASE"/>
    <property type="match status" value="1"/>
</dbReference>
<comment type="caution">
    <text evidence="8">The sequence shown here is derived from an EMBL/GenBank/DDBJ whole genome shotgun (WGS) entry which is preliminary data.</text>
</comment>
<protein>
    <recommendedName>
        <fullName evidence="7">Calcineurin-like phosphoesterase domain-containing protein</fullName>
    </recommendedName>
</protein>
<dbReference type="Gene3D" id="3.60.21.10">
    <property type="match status" value="1"/>
</dbReference>
<evidence type="ECO:0000313" key="8">
    <source>
        <dbReference type="EMBL" id="OGG45882.1"/>
    </source>
</evidence>
<dbReference type="AlphaFoldDB" id="A0A1F6CA32"/>
<name>A0A1F6CA32_HANXR</name>